<dbReference type="STRING" id="1236220.SAMN04488112_11428"/>
<dbReference type="InterPro" id="IPR038501">
    <property type="entry name" value="Spore_GerAC_C_sf"/>
</dbReference>
<dbReference type="Gene3D" id="3.30.300.210">
    <property type="entry name" value="Nutrient germinant receptor protein C, domain 3"/>
    <property type="match status" value="1"/>
</dbReference>
<dbReference type="OrthoDB" id="9816067at2"/>
<evidence type="ECO:0000256" key="2">
    <source>
        <dbReference type="ARBA" id="ARBA00007886"/>
    </source>
</evidence>
<evidence type="ECO:0000256" key="1">
    <source>
        <dbReference type="ARBA" id="ARBA00004635"/>
    </source>
</evidence>
<dbReference type="GO" id="GO:0009847">
    <property type="term" value="P:spore germination"/>
    <property type="evidence" value="ECO:0007669"/>
    <property type="project" value="InterPro"/>
</dbReference>
<protein>
    <submittedName>
        <fullName evidence="10">Germination protein, Ger(X)C family</fullName>
    </submittedName>
</protein>
<evidence type="ECO:0000256" key="3">
    <source>
        <dbReference type="ARBA" id="ARBA00022544"/>
    </source>
</evidence>
<feature type="domain" description="Spore germination protein N-terminal" evidence="9">
    <location>
        <begin position="27"/>
        <end position="230"/>
    </location>
</feature>
<accession>A0A1G6NV04</accession>
<evidence type="ECO:0000259" key="9">
    <source>
        <dbReference type="Pfam" id="PF25198"/>
    </source>
</evidence>
<reference evidence="10 11" key="1">
    <citation type="submission" date="2016-10" db="EMBL/GenBank/DDBJ databases">
        <authorList>
            <person name="de Groot N.N."/>
        </authorList>
    </citation>
    <scope>NUCLEOTIDE SEQUENCE [LARGE SCALE GENOMIC DNA]</scope>
    <source>
        <strain evidence="10 11">DSM 45514</strain>
    </source>
</reference>
<dbReference type="InterPro" id="IPR008844">
    <property type="entry name" value="Spore_GerAC-like"/>
</dbReference>
<proteinExistence type="inferred from homology"/>
<evidence type="ECO:0000313" key="11">
    <source>
        <dbReference type="Proteomes" id="UP000199387"/>
    </source>
</evidence>
<dbReference type="PANTHER" id="PTHR35789">
    <property type="entry name" value="SPORE GERMINATION PROTEIN B3"/>
    <property type="match status" value="1"/>
</dbReference>
<dbReference type="NCBIfam" id="TIGR02887">
    <property type="entry name" value="spore_ger_x_C"/>
    <property type="match status" value="1"/>
</dbReference>
<keyword evidence="4" id="KW-0732">Signal</keyword>
<comment type="similarity">
    <text evidence="2">Belongs to the GerABKC lipoprotein family.</text>
</comment>
<comment type="subcellular location">
    <subcellularLocation>
        <location evidence="1">Membrane</location>
        <topology evidence="1">Lipid-anchor</topology>
    </subcellularLocation>
</comment>
<dbReference type="Pfam" id="PF25198">
    <property type="entry name" value="Spore_GerAC_N"/>
    <property type="match status" value="1"/>
</dbReference>
<evidence type="ECO:0000256" key="4">
    <source>
        <dbReference type="ARBA" id="ARBA00022729"/>
    </source>
</evidence>
<evidence type="ECO:0000259" key="8">
    <source>
        <dbReference type="Pfam" id="PF05504"/>
    </source>
</evidence>
<organism evidence="10 11">
    <name type="scientific">Melghirimyces thermohalophilus</name>
    <dbReference type="NCBI Taxonomy" id="1236220"/>
    <lineage>
        <taxon>Bacteria</taxon>
        <taxon>Bacillati</taxon>
        <taxon>Bacillota</taxon>
        <taxon>Bacilli</taxon>
        <taxon>Bacillales</taxon>
        <taxon>Thermoactinomycetaceae</taxon>
        <taxon>Melghirimyces</taxon>
    </lineage>
</organism>
<dbReference type="PANTHER" id="PTHR35789:SF1">
    <property type="entry name" value="SPORE GERMINATION PROTEIN B3"/>
    <property type="match status" value="1"/>
</dbReference>
<evidence type="ECO:0000313" key="10">
    <source>
        <dbReference type="EMBL" id="SDC71086.1"/>
    </source>
</evidence>
<dbReference type="GO" id="GO:0016020">
    <property type="term" value="C:membrane"/>
    <property type="evidence" value="ECO:0007669"/>
    <property type="project" value="UniProtKB-SubCell"/>
</dbReference>
<keyword evidence="3" id="KW-0309">Germination</keyword>
<sequence length="417" mass="47316">MHPSGVKTIKWFCVLLLIAPWLTGCWDRTELEERGIILGLGIDTVPPEAAKHEDQITETNRKDGFPPPGEEMIKVTAQIAVPGRVPLGPGQGGGSQGGGGQKSVWVIQVMGHTLDDAIQNLQQQVSQELYLGHFRVVIVSEQLEKRGLKKTLDLLMRDPEIRKSSYLLVSRSSADKALTVAPPLERVPTLYLTDMMEQAVWMGKFPQSFIGNFFTAYAAKGREGYLPYIQPKGGKKQEFHIEIDGIALFVEDKMVGKTEPLEIASYLEIMGVEQAGNSITVPIPEGKGHVRFTAFSRETKKWVEMKKGRPHLKVSIYVETEIDEKSNLLQHVDSTQVIKRIDKEIEERLEQVSLQLVKKTQKKGSDIFGFGERVRAKEPVYWNRHIRTNRKWRQVYRTLPVDIQVKHITRRTGMRER</sequence>
<dbReference type="Proteomes" id="UP000199387">
    <property type="component" value="Unassembled WGS sequence"/>
</dbReference>
<dbReference type="InterPro" id="IPR046953">
    <property type="entry name" value="Spore_GerAC-like_C"/>
</dbReference>
<keyword evidence="7" id="KW-0449">Lipoprotein</keyword>
<dbReference type="Pfam" id="PF05504">
    <property type="entry name" value="Spore_GerAC"/>
    <property type="match status" value="1"/>
</dbReference>
<dbReference type="InterPro" id="IPR057336">
    <property type="entry name" value="GerAC_N"/>
</dbReference>
<dbReference type="RefSeq" id="WP_091570919.1">
    <property type="nucleotide sequence ID" value="NZ_FMZA01000014.1"/>
</dbReference>
<name>A0A1G6NV04_9BACL</name>
<keyword evidence="5" id="KW-0472">Membrane</keyword>
<evidence type="ECO:0000256" key="5">
    <source>
        <dbReference type="ARBA" id="ARBA00023136"/>
    </source>
</evidence>
<dbReference type="AlphaFoldDB" id="A0A1G6NV04"/>
<evidence type="ECO:0000256" key="6">
    <source>
        <dbReference type="ARBA" id="ARBA00023139"/>
    </source>
</evidence>
<feature type="domain" description="Spore germination GerAC-like C-terminal" evidence="8">
    <location>
        <begin position="244"/>
        <end position="413"/>
    </location>
</feature>
<gene>
    <name evidence="10" type="ORF">SAMN04488112_11428</name>
</gene>
<evidence type="ECO:0000256" key="7">
    <source>
        <dbReference type="ARBA" id="ARBA00023288"/>
    </source>
</evidence>
<keyword evidence="6" id="KW-0564">Palmitate</keyword>
<dbReference type="PROSITE" id="PS51257">
    <property type="entry name" value="PROKAR_LIPOPROTEIN"/>
    <property type="match status" value="1"/>
</dbReference>
<dbReference type="EMBL" id="FMZA01000014">
    <property type="protein sequence ID" value="SDC71086.1"/>
    <property type="molecule type" value="Genomic_DNA"/>
</dbReference>
<keyword evidence="11" id="KW-1185">Reference proteome</keyword>